<dbReference type="RefSeq" id="WP_048676624.1">
    <property type="nucleotide sequence ID" value="NZ_CBTJ020000111.1"/>
</dbReference>
<sequence length="147" mass="16069">MNDLRDLYQEVILDHNKRPRNFRIIAEPTHKADGVNPLCGDRVSVFLDIQDGTIKDIAFQGAGCAISSASASLMTEALKGKKVADVEHLFDAFHNVVTTDCECPKGLGKLSVLAGVRDYPSRVKCATLAWHAVRAALEEHKQPVATE</sequence>
<accession>W6MCW7</accession>
<dbReference type="InterPro" id="IPR002871">
    <property type="entry name" value="NIF_FeS_clus_asmbl_NifU_N"/>
</dbReference>
<dbReference type="OrthoDB" id="9804157at2"/>
<dbReference type="Proteomes" id="UP000035760">
    <property type="component" value="Unassembled WGS sequence"/>
</dbReference>
<name>W6MCW7_9GAMM</name>
<dbReference type="SUPFAM" id="SSF82649">
    <property type="entry name" value="SufE/NifU"/>
    <property type="match status" value="1"/>
</dbReference>
<dbReference type="NCBIfam" id="TIGR01994">
    <property type="entry name" value="SUF_scaf_2"/>
    <property type="match status" value="1"/>
</dbReference>
<evidence type="ECO:0000259" key="2">
    <source>
        <dbReference type="Pfam" id="PF01592"/>
    </source>
</evidence>
<dbReference type="Gene3D" id="3.90.1010.10">
    <property type="match status" value="1"/>
</dbReference>
<dbReference type="GO" id="GO:0051536">
    <property type="term" value="F:iron-sulfur cluster binding"/>
    <property type="evidence" value="ECO:0007669"/>
    <property type="project" value="InterPro"/>
</dbReference>
<evidence type="ECO:0000313" key="3">
    <source>
        <dbReference type="EMBL" id="CDI04410.1"/>
    </source>
</evidence>
<reference evidence="3" key="2">
    <citation type="submission" date="2014-03" db="EMBL/GenBank/DDBJ databases">
        <title>Candidatus Competibacter-lineage genomes retrieved from metagenomes reveal functional metabolic diversity.</title>
        <authorList>
            <person name="McIlroy S.J."/>
            <person name="Albertsen M."/>
            <person name="Andresen E.K."/>
            <person name="Saunders A.M."/>
            <person name="Kristiansen R."/>
            <person name="Stokholm-Bjerregaard M."/>
            <person name="Nielsen K.L."/>
            <person name="Nielsen P.H."/>
        </authorList>
    </citation>
    <scope>NUCLEOTIDE SEQUENCE</scope>
    <source>
        <strain evidence="3">Run_A_D11</strain>
    </source>
</reference>
<keyword evidence="4" id="KW-1185">Reference proteome</keyword>
<dbReference type="EMBL" id="CBTJ020000111">
    <property type="protein sequence ID" value="CDI04410.1"/>
    <property type="molecule type" value="Genomic_DNA"/>
</dbReference>
<dbReference type="GO" id="GO:0005506">
    <property type="term" value="F:iron ion binding"/>
    <property type="evidence" value="ECO:0007669"/>
    <property type="project" value="InterPro"/>
</dbReference>
<gene>
    <name evidence="3" type="ORF">BN873_980011</name>
</gene>
<dbReference type="Pfam" id="PF01592">
    <property type="entry name" value="NifU_N"/>
    <property type="match status" value="1"/>
</dbReference>
<dbReference type="GO" id="GO:0016226">
    <property type="term" value="P:iron-sulfur cluster assembly"/>
    <property type="evidence" value="ECO:0007669"/>
    <property type="project" value="InterPro"/>
</dbReference>
<evidence type="ECO:0000256" key="1">
    <source>
        <dbReference type="ARBA" id="ARBA00006420"/>
    </source>
</evidence>
<proteinExistence type="inferred from homology"/>
<comment type="similarity">
    <text evidence="1">Belongs to the NifU family.</text>
</comment>
<dbReference type="CDD" id="cd06664">
    <property type="entry name" value="IscU_like"/>
    <property type="match status" value="1"/>
</dbReference>
<dbReference type="FunFam" id="3.90.1010.10:FF:000002">
    <property type="entry name" value="Iron-sulfur cluster assembly scaffold protein NifU"/>
    <property type="match status" value="1"/>
</dbReference>
<dbReference type="STRING" id="1400863.BN873_980011"/>
<evidence type="ECO:0000313" key="4">
    <source>
        <dbReference type="Proteomes" id="UP000035760"/>
    </source>
</evidence>
<protein>
    <recommendedName>
        <fullName evidence="2">NIF system FeS cluster assembly NifU N-terminal domain-containing protein</fullName>
    </recommendedName>
</protein>
<dbReference type="AlphaFoldDB" id="W6MCW7"/>
<reference evidence="3" key="1">
    <citation type="submission" date="2013-07" db="EMBL/GenBank/DDBJ databases">
        <authorList>
            <person name="McIlroy S."/>
        </authorList>
    </citation>
    <scope>NUCLEOTIDE SEQUENCE [LARGE SCALE GENOMIC DNA]</scope>
    <source>
        <strain evidence="3">Run_A_D11</strain>
    </source>
</reference>
<organism evidence="3 4">
    <name type="scientific">Candidatus Competibacter denitrificans Run_A_D11</name>
    <dbReference type="NCBI Taxonomy" id="1400863"/>
    <lineage>
        <taxon>Bacteria</taxon>
        <taxon>Pseudomonadati</taxon>
        <taxon>Pseudomonadota</taxon>
        <taxon>Gammaproteobacteria</taxon>
        <taxon>Candidatus Competibacteraceae</taxon>
        <taxon>Candidatus Competibacter</taxon>
    </lineage>
</organism>
<feature type="domain" description="NIF system FeS cluster assembly NifU N-terminal" evidence="2">
    <location>
        <begin position="8"/>
        <end position="125"/>
    </location>
</feature>
<comment type="caution">
    <text evidence="3">The sequence shown here is derived from an EMBL/GenBank/DDBJ whole genome shotgun (WGS) entry which is preliminary data.</text>
</comment>
<dbReference type="PANTHER" id="PTHR10093">
    <property type="entry name" value="IRON-SULFUR CLUSTER ASSEMBLY ENZYME NIFU HOMOLOG"/>
    <property type="match status" value="1"/>
</dbReference>